<dbReference type="AlphaFoldDB" id="X0YET9"/>
<sequence length="245" mass="26569">AVKWLGENIPRAIDIVKDAIAFVTDAIGEFQRGFQWAVSEGMDPFTATLTGVAEILDDFLGEEIMDRVWDFVDWAREAAVFIGENLTPILAGLGTVAVIAFGAWAVSAAAAMIPMLPIIAVVLAIGAAVGLLVAAWEKDWGGIRTILTAFWEEAAKPAFEALKVWFTTTLPAALATIRDWFVTAWENITEAVTGAWKKAVAIFGDVKKWFTVTMPAAIWKAWETVKKTVADAIKAVRETISKALA</sequence>
<name>X0YET9_9ZZZZ</name>
<protein>
    <recommendedName>
        <fullName evidence="3">Phage tail tape measure protein domain-containing protein</fullName>
    </recommendedName>
</protein>
<keyword evidence="1" id="KW-1133">Transmembrane helix</keyword>
<feature type="non-terminal residue" evidence="2">
    <location>
        <position position="1"/>
    </location>
</feature>
<evidence type="ECO:0000313" key="2">
    <source>
        <dbReference type="EMBL" id="GAG35341.1"/>
    </source>
</evidence>
<accession>X0YET9</accession>
<gene>
    <name evidence="2" type="ORF">S01H1_70670</name>
</gene>
<keyword evidence="1" id="KW-0472">Membrane</keyword>
<feature type="non-terminal residue" evidence="2">
    <location>
        <position position="245"/>
    </location>
</feature>
<evidence type="ECO:0008006" key="3">
    <source>
        <dbReference type="Google" id="ProtNLM"/>
    </source>
</evidence>
<reference evidence="2" key="1">
    <citation type="journal article" date="2014" name="Front. Microbiol.">
        <title>High frequency of phylogenetically diverse reductive dehalogenase-homologous genes in deep subseafloor sedimentary metagenomes.</title>
        <authorList>
            <person name="Kawai M."/>
            <person name="Futagami T."/>
            <person name="Toyoda A."/>
            <person name="Takaki Y."/>
            <person name="Nishi S."/>
            <person name="Hori S."/>
            <person name="Arai W."/>
            <person name="Tsubouchi T."/>
            <person name="Morono Y."/>
            <person name="Uchiyama I."/>
            <person name="Ito T."/>
            <person name="Fujiyama A."/>
            <person name="Inagaki F."/>
            <person name="Takami H."/>
        </authorList>
    </citation>
    <scope>NUCLEOTIDE SEQUENCE</scope>
    <source>
        <strain evidence="2">Expedition CK06-06</strain>
    </source>
</reference>
<keyword evidence="1" id="KW-0812">Transmembrane</keyword>
<feature type="transmembrane region" description="Helical" evidence="1">
    <location>
        <begin position="112"/>
        <end position="136"/>
    </location>
</feature>
<dbReference type="EMBL" id="BARS01047004">
    <property type="protein sequence ID" value="GAG35341.1"/>
    <property type="molecule type" value="Genomic_DNA"/>
</dbReference>
<evidence type="ECO:0000256" key="1">
    <source>
        <dbReference type="SAM" id="Phobius"/>
    </source>
</evidence>
<feature type="transmembrane region" description="Helical" evidence="1">
    <location>
        <begin position="86"/>
        <end position="106"/>
    </location>
</feature>
<proteinExistence type="predicted"/>
<comment type="caution">
    <text evidence="2">The sequence shown here is derived from an EMBL/GenBank/DDBJ whole genome shotgun (WGS) entry which is preliminary data.</text>
</comment>
<organism evidence="2">
    <name type="scientific">marine sediment metagenome</name>
    <dbReference type="NCBI Taxonomy" id="412755"/>
    <lineage>
        <taxon>unclassified sequences</taxon>
        <taxon>metagenomes</taxon>
        <taxon>ecological metagenomes</taxon>
    </lineage>
</organism>